<evidence type="ECO:0000313" key="1">
    <source>
        <dbReference type="EMBL" id="OGG43145.1"/>
    </source>
</evidence>
<comment type="caution">
    <text evidence="1">The sequence shown here is derived from an EMBL/GenBank/DDBJ whole genome shotgun (WGS) entry which is preliminary data.</text>
</comment>
<protein>
    <submittedName>
        <fullName evidence="1">Uncharacterized protein</fullName>
    </submittedName>
</protein>
<proteinExistence type="predicted"/>
<dbReference type="EMBL" id="MFKM01000024">
    <property type="protein sequence ID" value="OGG43145.1"/>
    <property type="molecule type" value="Genomic_DNA"/>
</dbReference>
<evidence type="ECO:0000313" key="2">
    <source>
        <dbReference type="Proteomes" id="UP000176633"/>
    </source>
</evidence>
<dbReference type="STRING" id="1798473.A3G50_01850"/>
<sequence>MQDKVYVQLSDFTNQQPTTTLPTAIKFNTNDYLSGVKHSPAGENDKIIILENGIYFLIAGGQVGRESGMLLQFVDMWFRVNGKDIANTNTRASLPEGLSIEDTIVLITQMAMPLSKGDTVQVMFSISDTNVGVGLVATKPIDEPLIPSCIFTMYKI</sequence>
<accession>A0A1F6C1R2</accession>
<gene>
    <name evidence="1" type="ORF">A3G50_01850</name>
</gene>
<name>A0A1F6C1R2_9BACT</name>
<dbReference type="InterPro" id="IPR008983">
    <property type="entry name" value="Tumour_necrosis_fac-like_dom"/>
</dbReference>
<organism evidence="1 2">
    <name type="scientific">Candidatus Jorgensenbacteria bacterium RIFCSPLOWO2_12_FULL_42_11</name>
    <dbReference type="NCBI Taxonomy" id="1798473"/>
    <lineage>
        <taxon>Bacteria</taxon>
        <taxon>Candidatus Joergenseniibacteriota</taxon>
    </lineage>
</organism>
<dbReference type="AlphaFoldDB" id="A0A1F6C1R2"/>
<dbReference type="Proteomes" id="UP000176633">
    <property type="component" value="Unassembled WGS sequence"/>
</dbReference>
<dbReference type="Gene3D" id="2.60.120.40">
    <property type="match status" value="1"/>
</dbReference>
<reference evidence="1 2" key="1">
    <citation type="journal article" date="2016" name="Nat. Commun.">
        <title>Thousands of microbial genomes shed light on interconnected biogeochemical processes in an aquifer system.</title>
        <authorList>
            <person name="Anantharaman K."/>
            <person name="Brown C.T."/>
            <person name="Hug L.A."/>
            <person name="Sharon I."/>
            <person name="Castelle C.J."/>
            <person name="Probst A.J."/>
            <person name="Thomas B.C."/>
            <person name="Singh A."/>
            <person name="Wilkins M.J."/>
            <person name="Karaoz U."/>
            <person name="Brodie E.L."/>
            <person name="Williams K.H."/>
            <person name="Hubbard S.S."/>
            <person name="Banfield J.F."/>
        </authorList>
    </citation>
    <scope>NUCLEOTIDE SEQUENCE [LARGE SCALE GENOMIC DNA]</scope>
</reference>